<protein>
    <recommendedName>
        <fullName evidence="7">Zn(2)-C6 fungal-type domain-containing protein</fullName>
    </recommendedName>
</protein>
<dbReference type="Gene3D" id="4.10.240.10">
    <property type="entry name" value="Zn(2)-C6 fungal-type DNA-binding domain"/>
    <property type="match status" value="1"/>
</dbReference>
<sequence length="278" mass="30700">MTHTSIQILALSFVIEVTGKKEGRNGAGESRKLQNFRNKKDKSPKQDNNNNMTSRKIERIMWKRPLPCECCRNRRKKCDLLKPSCTRCARMGFQCEYVVAKRRSAGKEKPALPDASDAGAGFFAVPLLGLRDSRSPSPSQSQSQSPSPSLSPASLVSAASFSRDEEAADDDDLGFDFSAFSPELAAFFALQTQLPNSSEQHLQSDSQLLLQFDQHEQNQGQASLAWPQFCQILGEQFIGATIPAVNLQVPPAPASSFKPAPDFFNTLINQFDAHLVDY</sequence>
<dbReference type="GO" id="GO:0008270">
    <property type="term" value="F:zinc ion binding"/>
    <property type="evidence" value="ECO:0007669"/>
    <property type="project" value="InterPro"/>
</dbReference>
<evidence type="ECO:0000256" key="1">
    <source>
        <dbReference type="ARBA" id="ARBA00023015"/>
    </source>
</evidence>
<reference evidence="8" key="1">
    <citation type="submission" date="2020-05" db="EMBL/GenBank/DDBJ databases">
        <title>Phylogenomic resolution of chytrid fungi.</title>
        <authorList>
            <person name="Stajich J.E."/>
            <person name="Amses K."/>
            <person name="Simmons R."/>
            <person name="Seto K."/>
            <person name="Myers J."/>
            <person name="Bonds A."/>
            <person name="Quandt C.A."/>
            <person name="Barry K."/>
            <person name="Liu P."/>
            <person name="Grigoriev I."/>
            <person name="Longcore J.E."/>
            <person name="James T.Y."/>
        </authorList>
    </citation>
    <scope>NUCLEOTIDE SEQUENCE</scope>
    <source>
        <strain evidence="8">JEL0513</strain>
    </source>
</reference>
<dbReference type="SMART" id="SM00066">
    <property type="entry name" value="GAL4"/>
    <property type="match status" value="1"/>
</dbReference>
<organism evidence="8 9">
    <name type="scientific">Physocladia obscura</name>
    <dbReference type="NCBI Taxonomy" id="109957"/>
    <lineage>
        <taxon>Eukaryota</taxon>
        <taxon>Fungi</taxon>
        <taxon>Fungi incertae sedis</taxon>
        <taxon>Chytridiomycota</taxon>
        <taxon>Chytridiomycota incertae sedis</taxon>
        <taxon>Chytridiomycetes</taxon>
        <taxon>Chytridiales</taxon>
        <taxon>Chytriomycetaceae</taxon>
        <taxon>Physocladia</taxon>
    </lineage>
</organism>
<dbReference type="PANTHER" id="PTHR31069:SF32">
    <property type="entry name" value="ARGININE METABOLISM REGULATION PROTEIN II"/>
    <property type="match status" value="1"/>
</dbReference>
<feature type="region of interest" description="Disordered" evidence="5">
    <location>
        <begin position="37"/>
        <end position="56"/>
    </location>
</feature>
<dbReference type="AlphaFoldDB" id="A0AAD5XCA0"/>
<gene>
    <name evidence="8" type="ORF">HK100_004861</name>
</gene>
<comment type="caution">
    <text evidence="8">The sequence shown here is derived from an EMBL/GenBank/DDBJ whole genome shotgun (WGS) entry which is preliminary data.</text>
</comment>
<keyword evidence="4" id="KW-0539">Nucleus</keyword>
<keyword evidence="2" id="KW-0238">DNA-binding</keyword>
<evidence type="ECO:0000313" key="8">
    <source>
        <dbReference type="EMBL" id="KAJ3099602.1"/>
    </source>
</evidence>
<dbReference type="GO" id="GO:0003677">
    <property type="term" value="F:DNA binding"/>
    <property type="evidence" value="ECO:0007669"/>
    <property type="project" value="UniProtKB-KW"/>
</dbReference>
<evidence type="ECO:0000256" key="5">
    <source>
        <dbReference type="SAM" id="MobiDB-lite"/>
    </source>
</evidence>
<feature type="domain" description="Zn(2)-C6 fungal-type" evidence="7">
    <location>
        <begin position="67"/>
        <end position="97"/>
    </location>
</feature>
<keyword evidence="6" id="KW-0732">Signal</keyword>
<dbReference type="GO" id="GO:0000981">
    <property type="term" value="F:DNA-binding transcription factor activity, RNA polymerase II-specific"/>
    <property type="evidence" value="ECO:0007669"/>
    <property type="project" value="InterPro"/>
</dbReference>
<keyword evidence="9" id="KW-1185">Reference proteome</keyword>
<proteinExistence type="predicted"/>
<feature type="region of interest" description="Disordered" evidence="5">
    <location>
        <begin position="133"/>
        <end position="156"/>
    </location>
</feature>
<dbReference type="SUPFAM" id="SSF57701">
    <property type="entry name" value="Zn2/Cys6 DNA-binding domain"/>
    <property type="match status" value="1"/>
</dbReference>
<dbReference type="Pfam" id="PF00172">
    <property type="entry name" value="Zn_clus"/>
    <property type="match status" value="1"/>
</dbReference>
<dbReference type="CDD" id="cd00067">
    <property type="entry name" value="GAL4"/>
    <property type="match status" value="1"/>
</dbReference>
<dbReference type="InterPro" id="IPR001138">
    <property type="entry name" value="Zn2Cys6_DnaBD"/>
</dbReference>
<evidence type="ECO:0000313" key="9">
    <source>
        <dbReference type="Proteomes" id="UP001211907"/>
    </source>
</evidence>
<evidence type="ECO:0000256" key="3">
    <source>
        <dbReference type="ARBA" id="ARBA00023163"/>
    </source>
</evidence>
<feature type="signal peptide" evidence="6">
    <location>
        <begin position="1"/>
        <end position="19"/>
    </location>
</feature>
<dbReference type="EMBL" id="JADGJH010002338">
    <property type="protein sequence ID" value="KAJ3099602.1"/>
    <property type="molecule type" value="Genomic_DNA"/>
</dbReference>
<dbReference type="InterPro" id="IPR050675">
    <property type="entry name" value="OAF3"/>
</dbReference>
<keyword evidence="3" id="KW-0804">Transcription</keyword>
<dbReference type="PROSITE" id="PS50048">
    <property type="entry name" value="ZN2_CY6_FUNGAL_2"/>
    <property type="match status" value="1"/>
</dbReference>
<feature type="chain" id="PRO_5042087857" description="Zn(2)-C6 fungal-type domain-containing protein" evidence="6">
    <location>
        <begin position="20"/>
        <end position="278"/>
    </location>
</feature>
<dbReference type="InterPro" id="IPR036864">
    <property type="entry name" value="Zn2-C6_fun-type_DNA-bd_sf"/>
</dbReference>
<evidence type="ECO:0000256" key="2">
    <source>
        <dbReference type="ARBA" id="ARBA00023125"/>
    </source>
</evidence>
<feature type="compositionally biased region" description="Low complexity" evidence="5">
    <location>
        <begin position="135"/>
        <end position="156"/>
    </location>
</feature>
<evidence type="ECO:0000256" key="4">
    <source>
        <dbReference type="ARBA" id="ARBA00023242"/>
    </source>
</evidence>
<evidence type="ECO:0000256" key="6">
    <source>
        <dbReference type="SAM" id="SignalP"/>
    </source>
</evidence>
<evidence type="ECO:0000259" key="7">
    <source>
        <dbReference type="PROSITE" id="PS50048"/>
    </source>
</evidence>
<accession>A0AAD5XCA0</accession>
<dbReference type="PANTHER" id="PTHR31069">
    <property type="entry name" value="OLEATE-ACTIVATED TRANSCRIPTION FACTOR 1-RELATED"/>
    <property type="match status" value="1"/>
</dbReference>
<dbReference type="Proteomes" id="UP001211907">
    <property type="component" value="Unassembled WGS sequence"/>
</dbReference>
<name>A0AAD5XCA0_9FUNG</name>
<keyword evidence="1" id="KW-0805">Transcription regulation</keyword>